<organism evidence="2 3">
    <name type="scientific">Liparis tanakae</name>
    <name type="common">Tanaka's snailfish</name>
    <dbReference type="NCBI Taxonomy" id="230148"/>
    <lineage>
        <taxon>Eukaryota</taxon>
        <taxon>Metazoa</taxon>
        <taxon>Chordata</taxon>
        <taxon>Craniata</taxon>
        <taxon>Vertebrata</taxon>
        <taxon>Euteleostomi</taxon>
        <taxon>Actinopterygii</taxon>
        <taxon>Neopterygii</taxon>
        <taxon>Teleostei</taxon>
        <taxon>Neoteleostei</taxon>
        <taxon>Acanthomorphata</taxon>
        <taxon>Eupercaria</taxon>
        <taxon>Perciformes</taxon>
        <taxon>Cottioidei</taxon>
        <taxon>Cottales</taxon>
        <taxon>Liparidae</taxon>
        <taxon>Liparis</taxon>
    </lineage>
</organism>
<comment type="caution">
    <text evidence="2">The sequence shown here is derived from an EMBL/GenBank/DDBJ whole genome shotgun (WGS) entry which is preliminary data.</text>
</comment>
<keyword evidence="3" id="KW-1185">Reference proteome</keyword>
<accession>A0A4Z2GZH0</accession>
<evidence type="ECO:0000256" key="1">
    <source>
        <dbReference type="SAM" id="MobiDB-lite"/>
    </source>
</evidence>
<reference evidence="2 3" key="1">
    <citation type="submission" date="2019-03" db="EMBL/GenBank/DDBJ databases">
        <title>First draft genome of Liparis tanakae, snailfish: a comprehensive survey of snailfish specific genes.</title>
        <authorList>
            <person name="Kim W."/>
            <person name="Song I."/>
            <person name="Jeong J.-H."/>
            <person name="Kim D."/>
            <person name="Kim S."/>
            <person name="Ryu S."/>
            <person name="Song J.Y."/>
            <person name="Lee S.K."/>
        </authorList>
    </citation>
    <scope>NUCLEOTIDE SEQUENCE [LARGE SCALE GENOMIC DNA]</scope>
    <source>
        <tissue evidence="2">Muscle</tissue>
    </source>
</reference>
<evidence type="ECO:0000313" key="3">
    <source>
        <dbReference type="Proteomes" id="UP000314294"/>
    </source>
</evidence>
<feature type="compositionally biased region" description="Polar residues" evidence="1">
    <location>
        <begin position="44"/>
        <end position="53"/>
    </location>
</feature>
<evidence type="ECO:0000313" key="2">
    <source>
        <dbReference type="EMBL" id="TNN58711.1"/>
    </source>
</evidence>
<sequence>MSFIFSGAGGLGSVVLPNPEVLKASRGETIKEEDKAPPEHRTSGSRLDITTPSGAAGGEVIQLIGL</sequence>
<feature type="region of interest" description="Disordered" evidence="1">
    <location>
        <begin position="26"/>
        <end position="54"/>
    </location>
</feature>
<dbReference type="EMBL" id="SRLO01000372">
    <property type="protein sequence ID" value="TNN58711.1"/>
    <property type="molecule type" value="Genomic_DNA"/>
</dbReference>
<feature type="compositionally biased region" description="Basic and acidic residues" evidence="1">
    <location>
        <begin position="26"/>
        <end position="42"/>
    </location>
</feature>
<proteinExistence type="predicted"/>
<gene>
    <name evidence="2" type="ORF">EYF80_031036</name>
</gene>
<name>A0A4Z2GZH0_9TELE</name>
<protein>
    <submittedName>
        <fullName evidence="2">Uncharacterized protein</fullName>
    </submittedName>
</protein>
<dbReference type="AlphaFoldDB" id="A0A4Z2GZH0"/>
<dbReference type="Proteomes" id="UP000314294">
    <property type="component" value="Unassembled WGS sequence"/>
</dbReference>